<gene>
    <name evidence="1" type="ORF">LCOR_00532.1</name>
</gene>
<evidence type="ECO:0000313" key="1">
    <source>
        <dbReference type="EMBL" id="CDH48761.1"/>
    </source>
</evidence>
<dbReference type="AlphaFoldDB" id="A0A068RIG4"/>
<reference evidence="1" key="1">
    <citation type="submission" date="2013-08" db="EMBL/GenBank/DDBJ databases">
        <title>Gene expansion shapes genome architecture in the human pathogen Lichtheimia corymbifera: an evolutionary genomics analysis in the ancient terrestrial Mucorales (Mucoromycotina).</title>
        <authorList>
            <person name="Schwartze V.U."/>
            <person name="Winter S."/>
            <person name="Shelest E."/>
            <person name="Marcet-Houben M."/>
            <person name="Horn F."/>
            <person name="Wehner S."/>
            <person name="Hoffmann K."/>
            <person name="Riege K."/>
            <person name="Sammeth M."/>
            <person name="Nowrousian M."/>
            <person name="Valiante V."/>
            <person name="Linde J."/>
            <person name="Jacobsen I.D."/>
            <person name="Marz M."/>
            <person name="Brakhage A.A."/>
            <person name="Gabaldon T."/>
            <person name="Bocker S."/>
            <person name="Voigt K."/>
        </authorList>
    </citation>
    <scope>NUCLEOTIDE SEQUENCE [LARGE SCALE GENOMIC DNA]</scope>
    <source>
        <strain evidence="1">FSU 9682</strain>
    </source>
</reference>
<sequence length="183" mass="20326">MVVAVLRFDSAVSTATAIRVTPNTTRSPLKQQLHFLQELSQKLSSPLLLSHSRHSISECSVSKHMAGGCSHGDIVASSVRCYPRFTLSADRGQLWFQEVDSYGVLFRLNYATPWFFSFQYPTTKGLCVYGKVLFDQAVQLWASFLLGFDSQPVSSGRCVARISQLLEKLLGTRPGLYGVLMGR</sequence>
<name>A0A068RIG4_9FUNG</name>
<organism evidence="1 2">
    <name type="scientific">Lichtheimia corymbifera JMRC:FSU:9682</name>
    <dbReference type="NCBI Taxonomy" id="1263082"/>
    <lineage>
        <taxon>Eukaryota</taxon>
        <taxon>Fungi</taxon>
        <taxon>Fungi incertae sedis</taxon>
        <taxon>Mucoromycota</taxon>
        <taxon>Mucoromycotina</taxon>
        <taxon>Mucoromycetes</taxon>
        <taxon>Mucorales</taxon>
        <taxon>Lichtheimiaceae</taxon>
        <taxon>Lichtheimia</taxon>
    </lineage>
</organism>
<accession>A0A068RIG4</accession>
<keyword evidence="2" id="KW-1185">Reference proteome</keyword>
<dbReference type="EMBL" id="CBTN010000002">
    <property type="protein sequence ID" value="CDH48761.1"/>
    <property type="molecule type" value="Genomic_DNA"/>
</dbReference>
<comment type="caution">
    <text evidence="1">The sequence shown here is derived from an EMBL/GenBank/DDBJ whole genome shotgun (WGS) entry which is preliminary data.</text>
</comment>
<proteinExistence type="predicted"/>
<dbReference type="Proteomes" id="UP000027586">
    <property type="component" value="Unassembled WGS sequence"/>
</dbReference>
<protein>
    <submittedName>
        <fullName evidence="1">Uncharacterized protein</fullName>
    </submittedName>
</protein>
<evidence type="ECO:0000313" key="2">
    <source>
        <dbReference type="Proteomes" id="UP000027586"/>
    </source>
</evidence>
<dbReference type="VEuPathDB" id="FungiDB:LCOR_00532.1"/>